<keyword evidence="3 5" id="KW-0808">Transferase</keyword>
<dbReference type="GO" id="GO:0080043">
    <property type="term" value="F:quercetin 3-O-glucosyltransferase activity"/>
    <property type="evidence" value="ECO:0007669"/>
    <property type="project" value="TreeGrafter"/>
</dbReference>
<evidence type="ECO:0000313" key="7">
    <source>
        <dbReference type="EMBL" id="KAG5541759.1"/>
    </source>
</evidence>
<dbReference type="GO" id="GO:0080044">
    <property type="term" value="F:quercetin 7-O-glucosyltransferase activity"/>
    <property type="evidence" value="ECO:0007669"/>
    <property type="project" value="TreeGrafter"/>
</dbReference>
<protein>
    <recommendedName>
        <fullName evidence="6">Glycosyltransferase</fullName>
        <ecNumber evidence="6">2.4.1.-</ecNumber>
    </recommendedName>
</protein>
<comment type="caution">
    <text evidence="7">The sequence shown here is derived from an EMBL/GenBank/DDBJ whole genome shotgun (WGS) entry which is preliminary data.</text>
</comment>
<evidence type="ECO:0000256" key="1">
    <source>
        <dbReference type="ARBA" id="ARBA00009995"/>
    </source>
</evidence>
<dbReference type="SUPFAM" id="SSF53756">
    <property type="entry name" value="UDP-Glycosyltransferase/glycogen phosphorylase"/>
    <property type="match status" value="1"/>
</dbReference>
<comment type="similarity">
    <text evidence="1 5">Belongs to the UDP-glycosyltransferase family.</text>
</comment>
<accession>A0AAV6JSC3</accession>
<gene>
    <name evidence="7" type="ORF">RHGRI_021552</name>
</gene>
<dbReference type="Pfam" id="PF00201">
    <property type="entry name" value="UDPGT"/>
    <property type="match status" value="1"/>
</dbReference>
<keyword evidence="8" id="KW-1185">Reference proteome</keyword>
<evidence type="ECO:0000313" key="8">
    <source>
        <dbReference type="Proteomes" id="UP000823749"/>
    </source>
</evidence>
<sequence length="509" mass="56847">MAKPHAVIVPHPAQGHINPMLKVAKLLHQKGFYITFVVNEYVGRLYLKSRGPNALAGLPDFKFAAVPDGVDFGDGLPDPIVHCDQLMKDVPYPLFKKFVDELGSSPDVPPITCVVCDGNMTFALKAAEEIGVPCALFWTPSACGFLCYAYFHKLVQQGILPLKDESCLTNGYLDTVVDIPGLEGIRLRDLPNFVRTTNPDDVMFKFSISETGKSHRGSAILLNTIDALERDVLDVLSTMFPPIYAVGPLQLLEEKQIPENSELETIGLTMWTEDLDCLNWLDKKEPNSVIYVNFGSVARMTAKELFEFGWGLANSKQNFLWAIRPDLVLGESSAFPPEFEAEIKERGLLVVWTPQEKILKHPSIGGFLTHCGWNSLLESIVGGVPMICWPAHAEQYTNCWFVCNLWGLGMEITEVRRDLVERLVRELMAGENGKMMKAKALEWKKAAEDAVTAPAGSSYVNFDNLVNEWGLGMEITEAKRDLVERLVRELMGEERENDEGKSLGMEKDY</sequence>
<dbReference type="PROSITE" id="PS00375">
    <property type="entry name" value="UDPGT"/>
    <property type="match status" value="1"/>
</dbReference>
<evidence type="ECO:0000256" key="5">
    <source>
        <dbReference type="RuleBase" id="RU003718"/>
    </source>
</evidence>
<dbReference type="Gene3D" id="3.40.50.2000">
    <property type="entry name" value="Glycogen Phosphorylase B"/>
    <property type="match status" value="2"/>
</dbReference>
<dbReference type="EC" id="2.4.1.-" evidence="6"/>
<proteinExistence type="inferred from homology"/>
<evidence type="ECO:0000256" key="3">
    <source>
        <dbReference type="ARBA" id="ARBA00022679"/>
    </source>
</evidence>
<dbReference type="AlphaFoldDB" id="A0AAV6JSC3"/>
<dbReference type="FunFam" id="3.40.50.2000:FF:000027">
    <property type="entry name" value="Glycosyltransferase"/>
    <property type="match status" value="1"/>
</dbReference>
<dbReference type="PANTHER" id="PTHR11926">
    <property type="entry name" value="GLUCOSYL/GLUCURONOSYL TRANSFERASES"/>
    <property type="match status" value="1"/>
</dbReference>
<keyword evidence="4" id="KW-0284">Flavonoid biosynthesis</keyword>
<keyword evidence="2 5" id="KW-0328">Glycosyltransferase</keyword>
<reference evidence="7" key="1">
    <citation type="submission" date="2020-08" db="EMBL/GenBank/DDBJ databases">
        <title>Plant Genome Project.</title>
        <authorList>
            <person name="Zhang R.-G."/>
        </authorList>
    </citation>
    <scope>NUCLEOTIDE SEQUENCE</scope>
    <source>
        <strain evidence="7">WSP0</strain>
        <tissue evidence="7">Leaf</tissue>
    </source>
</reference>
<dbReference type="CDD" id="cd03784">
    <property type="entry name" value="GT1_Gtf-like"/>
    <property type="match status" value="1"/>
</dbReference>
<evidence type="ECO:0000256" key="2">
    <source>
        <dbReference type="ARBA" id="ARBA00022676"/>
    </source>
</evidence>
<dbReference type="InterPro" id="IPR002213">
    <property type="entry name" value="UDP_glucos_trans"/>
</dbReference>
<organism evidence="7 8">
    <name type="scientific">Rhododendron griersonianum</name>
    <dbReference type="NCBI Taxonomy" id="479676"/>
    <lineage>
        <taxon>Eukaryota</taxon>
        <taxon>Viridiplantae</taxon>
        <taxon>Streptophyta</taxon>
        <taxon>Embryophyta</taxon>
        <taxon>Tracheophyta</taxon>
        <taxon>Spermatophyta</taxon>
        <taxon>Magnoliopsida</taxon>
        <taxon>eudicotyledons</taxon>
        <taxon>Gunneridae</taxon>
        <taxon>Pentapetalae</taxon>
        <taxon>asterids</taxon>
        <taxon>Ericales</taxon>
        <taxon>Ericaceae</taxon>
        <taxon>Ericoideae</taxon>
        <taxon>Rhodoreae</taxon>
        <taxon>Rhododendron</taxon>
    </lineage>
</organism>
<dbReference type="FunFam" id="3.40.50.2000:FF:000065">
    <property type="entry name" value="Glycosyltransferase"/>
    <property type="match status" value="1"/>
</dbReference>
<dbReference type="GO" id="GO:0009813">
    <property type="term" value="P:flavonoid biosynthetic process"/>
    <property type="evidence" value="ECO:0007669"/>
    <property type="project" value="UniProtKB-KW"/>
</dbReference>
<evidence type="ECO:0000256" key="4">
    <source>
        <dbReference type="ARBA" id="ARBA00023241"/>
    </source>
</evidence>
<name>A0AAV6JSC3_9ERIC</name>
<dbReference type="Proteomes" id="UP000823749">
    <property type="component" value="Chromosome 7"/>
</dbReference>
<evidence type="ECO:0000256" key="6">
    <source>
        <dbReference type="RuleBase" id="RU362057"/>
    </source>
</evidence>
<dbReference type="PANTHER" id="PTHR11926:SF774">
    <property type="entry name" value="UDP-GLYCOSYLTRANSFERASE 85A1-RELATED"/>
    <property type="match status" value="1"/>
</dbReference>
<dbReference type="EMBL" id="JACTNZ010000007">
    <property type="protein sequence ID" value="KAG5541759.1"/>
    <property type="molecule type" value="Genomic_DNA"/>
</dbReference>
<dbReference type="InterPro" id="IPR035595">
    <property type="entry name" value="UDP_glycos_trans_CS"/>
</dbReference>